<evidence type="ECO:0000256" key="2">
    <source>
        <dbReference type="ARBA" id="ARBA00023015"/>
    </source>
</evidence>
<dbReference type="GO" id="GO:0005829">
    <property type="term" value="C:cytosol"/>
    <property type="evidence" value="ECO:0007669"/>
    <property type="project" value="TreeGrafter"/>
</dbReference>
<reference evidence="6" key="1">
    <citation type="submission" date="2021-02" db="EMBL/GenBank/DDBJ databases">
        <title>Infant gut strain persistence is associated with maternal origin, phylogeny, and functional potential including surface adhesion and iron acquisition.</title>
        <authorList>
            <person name="Lou Y.C."/>
        </authorList>
    </citation>
    <scope>NUCLEOTIDE SEQUENCE</scope>
    <source>
        <strain evidence="6">L3_106_000M1_dasL3_106_000M1_concoct_15</strain>
    </source>
</reference>
<dbReference type="InterPro" id="IPR005119">
    <property type="entry name" value="LysR_subst-bd"/>
</dbReference>
<comment type="caution">
    <text evidence="6">The sequence shown here is derived from an EMBL/GenBank/DDBJ whole genome shotgun (WGS) entry which is preliminary data.</text>
</comment>
<dbReference type="InterPro" id="IPR036388">
    <property type="entry name" value="WH-like_DNA-bd_sf"/>
</dbReference>
<keyword evidence="2" id="KW-0805">Transcription regulation</keyword>
<evidence type="ECO:0000313" key="6">
    <source>
        <dbReference type="EMBL" id="MBS5518755.1"/>
    </source>
</evidence>
<dbReference type="Gene3D" id="1.10.10.10">
    <property type="entry name" value="Winged helix-like DNA-binding domain superfamily/Winged helix DNA-binding domain"/>
    <property type="match status" value="1"/>
</dbReference>
<dbReference type="InterPro" id="IPR036390">
    <property type="entry name" value="WH_DNA-bd_sf"/>
</dbReference>
<evidence type="ECO:0000313" key="7">
    <source>
        <dbReference type="Proteomes" id="UP000754226"/>
    </source>
</evidence>
<organism evidence="6 7">
    <name type="scientific">Acidaminococcus intestini</name>
    <dbReference type="NCBI Taxonomy" id="187327"/>
    <lineage>
        <taxon>Bacteria</taxon>
        <taxon>Bacillati</taxon>
        <taxon>Bacillota</taxon>
        <taxon>Negativicutes</taxon>
        <taxon>Acidaminococcales</taxon>
        <taxon>Acidaminococcaceae</taxon>
        <taxon>Acidaminococcus</taxon>
    </lineage>
</organism>
<dbReference type="PANTHER" id="PTHR30419">
    <property type="entry name" value="HTH-TYPE TRANSCRIPTIONAL REGULATOR YBHD"/>
    <property type="match status" value="1"/>
</dbReference>
<dbReference type="PROSITE" id="PS50931">
    <property type="entry name" value="HTH_LYSR"/>
    <property type="match status" value="1"/>
</dbReference>
<evidence type="ECO:0000256" key="3">
    <source>
        <dbReference type="ARBA" id="ARBA00023125"/>
    </source>
</evidence>
<dbReference type="CDD" id="cd05466">
    <property type="entry name" value="PBP2_LTTR_substrate"/>
    <property type="match status" value="1"/>
</dbReference>
<dbReference type="SUPFAM" id="SSF53850">
    <property type="entry name" value="Periplasmic binding protein-like II"/>
    <property type="match status" value="1"/>
</dbReference>
<keyword evidence="4" id="KW-0804">Transcription</keyword>
<comment type="similarity">
    <text evidence="1">Belongs to the LysR transcriptional regulatory family.</text>
</comment>
<sequence length="324" mass="36535">METRHLEYVLSIAKWKNMTKAAEELYVSQSSLSQYISKLEQELGTPLFVRAYNQLVLTEAGKMYVRAASEVVSIKKNLYQNIHALLGKSHISLGITSQLGLKMLTTVIPKIKAQYPQVIIEITEGNASTITKLIQEENIDCAVMAVMGTENFSPSDVTILGEETLLLAIPKNHDFAKKYTGDSVSWNAIFEDLKDANFLLSKKGSSIRTIIDYVFTAHDFQPNTMFQTNSILTTRAMVGMGIGVTFIGKSCVSDEDKIKYYRLNPHAVRQIAFVQRKNWVLHDPEQTLKNSIKNYFYQKTIQSLIRGDEEYSEGTDSYGFGVKK</sequence>
<dbReference type="SUPFAM" id="SSF46785">
    <property type="entry name" value="Winged helix' DNA-binding domain"/>
    <property type="match status" value="1"/>
</dbReference>
<gene>
    <name evidence="6" type="ORF">KHX13_00135</name>
</gene>
<dbReference type="EMBL" id="JAGZCZ010000001">
    <property type="protein sequence ID" value="MBS5518755.1"/>
    <property type="molecule type" value="Genomic_DNA"/>
</dbReference>
<dbReference type="Gene3D" id="3.40.190.290">
    <property type="match status" value="1"/>
</dbReference>
<evidence type="ECO:0000256" key="1">
    <source>
        <dbReference type="ARBA" id="ARBA00009437"/>
    </source>
</evidence>
<dbReference type="GO" id="GO:0003677">
    <property type="term" value="F:DNA binding"/>
    <property type="evidence" value="ECO:0007669"/>
    <property type="project" value="UniProtKB-KW"/>
</dbReference>
<proteinExistence type="inferred from homology"/>
<dbReference type="InterPro" id="IPR050950">
    <property type="entry name" value="HTH-type_LysR_regulators"/>
</dbReference>
<evidence type="ECO:0000256" key="4">
    <source>
        <dbReference type="ARBA" id="ARBA00023163"/>
    </source>
</evidence>
<evidence type="ECO:0000259" key="5">
    <source>
        <dbReference type="PROSITE" id="PS50931"/>
    </source>
</evidence>
<accession>A0A943ED43</accession>
<dbReference type="InterPro" id="IPR000847">
    <property type="entry name" value="LysR_HTH_N"/>
</dbReference>
<dbReference type="Proteomes" id="UP000754226">
    <property type="component" value="Unassembled WGS sequence"/>
</dbReference>
<dbReference type="PANTHER" id="PTHR30419:SF8">
    <property type="entry name" value="NITROGEN ASSIMILATION TRANSCRIPTIONAL ACTIVATOR-RELATED"/>
    <property type="match status" value="1"/>
</dbReference>
<protein>
    <submittedName>
        <fullName evidence="6">LysR family transcriptional regulator</fullName>
    </submittedName>
</protein>
<keyword evidence="3" id="KW-0238">DNA-binding</keyword>
<feature type="domain" description="HTH lysR-type" evidence="5">
    <location>
        <begin position="1"/>
        <end position="58"/>
    </location>
</feature>
<name>A0A943ED43_9FIRM</name>
<dbReference type="AlphaFoldDB" id="A0A943ED43"/>
<dbReference type="FunFam" id="1.10.10.10:FF:000001">
    <property type="entry name" value="LysR family transcriptional regulator"/>
    <property type="match status" value="1"/>
</dbReference>
<dbReference type="GO" id="GO:0003700">
    <property type="term" value="F:DNA-binding transcription factor activity"/>
    <property type="evidence" value="ECO:0007669"/>
    <property type="project" value="InterPro"/>
</dbReference>
<dbReference type="Pfam" id="PF00126">
    <property type="entry name" value="HTH_1"/>
    <property type="match status" value="1"/>
</dbReference>
<dbReference type="PRINTS" id="PR00039">
    <property type="entry name" value="HTHLYSR"/>
</dbReference>
<dbReference type="Pfam" id="PF03466">
    <property type="entry name" value="LysR_substrate"/>
    <property type="match status" value="1"/>
</dbReference>